<dbReference type="Proteomes" id="UP000837801">
    <property type="component" value="Unassembled WGS sequence"/>
</dbReference>
<proteinExistence type="predicted"/>
<comment type="caution">
    <text evidence="2">The sequence shown here is derived from an EMBL/GenBank/DDBJ whole genome shotgun (WGS) entry which is preliminary data.</text>
</comment>
<dbReference type="AlphaFoldDB" id="A0A9P0QKL1"/>
<keyword evidence="3" id="KW-1185">Reference proteome</keyword>
<sequence length="171" mass="18567">MGCEKFQSTKITVSRPGSRSPSRKPALSACCATLFLIPLHSLSLSLFPSFSSSLFLSLSLSHLSSLLPQAPSSLAPSPSPPQPVCSPQITQECFTDPLLLSRVSEPVPSQHPLASYQPYFLTTSPTPFPRTHHLALPTPTSRPLTTSHHLFPSYHLFPYSAFCSPPISTRP</sequence>
<dbReference type="EMBL" id="CAKXYY010000001">
    <property type="protein sequence ID" value="CAH2350376.1"/>
    <property type="molecule type" value="Genomic_DNA"/>
</dbReference>
<name>A0A9P0QKL1_9ASCO</name>
<gene>
    <name evidence="2" type="ORF">CLIB1423_01S08702</name>
</gene>
<reference evidence="2" key="1">
    <citation type="submission" date="2022-03" db="EMBL/GenBank/DDBJ databases">
        <authorList>
            <person name="Legras J.-L."/>
            <person name="Devillers H."/>
            <person name="Grondin C."/>
        </authorList>
    </citation>
    <scope>NUCLEOTIDE SEQUENCE</scope>
    <source>
        <strain evidence="2">CLIB 1423</strain>
    </source>
</reference>
<evidence type="ECO:0000313" key="3">
    <source>
        <dbReference type="Proteomes" id="UP000837801"/>
    </source>
</evidence>
<evidence type="ECO:0000256" key="1">
    <source>
        <dbReference type="SAM" id="MobiDB-lite"/>
    </source>
</evidence>
<organism evidence="2 3">
    <name type="scientific">[Candida] railenensis</name>
    <dbReference type="NCBI Taxonomy" id="45579"/>
    <lineage>
        <taxon>Eukaryota</taxon>
        <taxon>Fungi</taxon>
        <taxon>Dikarya</taxon>
        <taxon>Ascomycota</taxon>
        <taxon>Saccharomycotina</taxon>
        <taxon>Pichiomycetes</taxon>
        <taxon>Debaryomycetaceae</taxon>
        <taxon>Kurtzmaniella</taxon>
    </lineage>
</organism>
<feature type="region of interest" description="Disordered" evidence="1">
    <location>
        <begin position="1"/>
        <end position="24"/>
    </location>
</feature>
<protein>
    <submittedName>
        <fullName evidence="2">Uncharacterized protein</fullName>
    </submittedName>
</protein>
<accession>A0A9P0QKL1</accession>
<feature type="compositionally biased region" description="Polar residues" evidence="1">
    <location>
        <begin position="1"/>
        <end position="12"/>
    </location>
</feature>
<feature type="compositionally biased region" description="Low complexity" evidence="1">
    <location>
        <begin position="14"/>
        <end position="24"/>
    </location>
</feature>
<evidence type="ECO:0000313" key="2">
    <source>
        <dbReference type="EMBL" id="CAH2350376.1"/>
    </source>
</evidence>